<keyword evidence="2" id="KW-0378">Hydrolase</keyword>
<dbReference type="SMART" id="SM00849">
    <property type="entry name" value="Lactamase_B"/>
    <property type="match status" value="1"/>
</dbReference>
<dbReference type="STRING" id="869212.Turpa_1856"/>
<organism evidence="2 3">
    <name type="scientific">Turneriella parva (strain ATCC BAA-1111 / DSM 21527 / NCTC 11395 / H)</name>
    <name type="common">Leptospira parva</name>
    <dbReference type="NCBI Taxonomy" id="869212"/>
    <lineage>
        <taxon>Bacteria</taxon>
        <taxon>Pseudomonadati</taxon>
        <taxon>Spirochaetota</taxon>
        <taxon>Spirochaetia</taxon>
        <taxon>Leptospirales</taxon>
        <taxon>Leptospiraceae</taxon>
        <taxon>Turneriella</taxon>
    </lineage>
</organism>
<dbReference type="Pfam" id="PF12706">
    <property type="entry name" value="Lactamase_B_2"/>
    <property type="match status" value="1"/>
</dbReference>
<dbReference type="EMBL" id="CP002959">
    <property type="protein sequence ID" value="AFM12503.1"/>
    <property type="molecule type" value="Genomic_DNA"/>
</dbReference>
<dbReference type="Gene3D" id="3.60.15.10">
    <property type="entry name" value="Ribonuclease Z/Hydroxyacylglutathione hydrolase-like"/>
    <property type="match status" value="1"/>
</dbReference>
<name>I4B5E6_TURPD</name>
<keyword evidence="3" id="KW-1185">Reference proteome</keyword>
<dbReference type="PANTHER" id="PTHR42663:SF4">
    <property type="entry name" value="SLL1036 PROTEIN"/>
    <property type="match status" value="1"/>
</dbReference>
<evidence type="ECO:0000313" key="3">
    <source>
        <dbReference type="Proteomes" id="UP000006048"/>
    </source>
</evidence>
<dbReference type="HOGENOM" id="CLU_031317_1_0_12"/>
<dbReference type="AlphaFoldDB" id="I4B5E6"/>
<dbReference type="CDD" id="cd07715">
    <property type="entry name" value="TaR3-like_MBL-fold"/>
    <property type="match status" value="1"/>
</dbReference>
<reference evidence="2 3" key="1">
    <citation type="submission" date="2012-06" db="EMBL/GenBank/DDBJ databases">
        <title>The complete chromosome of genome of Turneriella parva DSM 21527.</title>
        <authorList>
            <consortium name="US DOE Joint Genome Institute (JGI-PGF)"/>
            <person name="Lucas S."/>
            <person name="Han J."/>
            <person name="Lapidus A."/>
            <person name="Bruce D."/>
            <person name="Goodwin L."/>
            <person name="Pitluck S."/>
            <person name="Peters L."/>
            <person name="Kyrpides N."/>
            <person name="Mavromatis K."/>
            <person name="Ivanova N."/>
            <person name="Mikhailova N."/>
            <person name="Chertkov O."/>
            <person name="Detter J.C."/>
            <person name="Tapia R."/>
            <person name="Han C."/>
            <person name="Land M."/>
            <person name="Hauser L."/>
            <person name="Markowitz V."/>
            <person name="Cheng J.-F."/>
            <person name="Hugenholtz P."/>
            <person name="Woyke T."/>
            <person name="Wu D."/>
            <person name="Gronow S."/>
            <person name="Wellnitz S."/>
            <person name="Brambilla E."/>
            <person name="Klenk H.-P."/>
            <person name="Eisen J.A."/>
        </authorList>
    </citation>
    <scope>NUCLEOTIDE SEQUENCE [LARGE SCALE GENOMIC DNA]</scope>
    <source>
        <strain evidence="3">ATCC BAA-1111 / DSM 21527 / NCTC 11395 / H</strain>
    </source>
</reference>
<gene>
    <name evidence="2" type="ordered locus">Turpa_1856</name>
</gene>
<evidence type="ECO:0000313" key="2">
    <source>
        <dbReference type="EMBL" id="AFM12503.1"/>
    </source>
</evidence>
<proteinExistence type="predicted"/>
<evidence type="ECO:0000259" key="1">
    <source>
        <dbReference type="SMART" id="SM00849"/>
    </source>
</evidence>
<dbReference type="PATRIC" id="fig|869212.3.peg.1857"/>
<accession>I4B5E6</accession>
<protein>
    <submittedName>
        <fullName evidence="2">Metal-dependent hydrolase</fullName>
    </submittedName>
</protein>
<dbReference type="InterPro" id="IPR036866">
    <property type="entry name" value="RibonucZ/Hydroxyglut_hydro"/>
</dbReference>
<dbReference type="SUPFAM" id="SSF56281">
    <property type="entry name" value="Metallo-hydrolase/oxidoreductase"/>
    <property type="match status" value="1"/>
</dbReference>
<sequence length="323" mass="36313">MKSGAMFIRFWGVRGSLATAITARQVEDKIRKVLELASPADLLSREAIENFIGNLPFSVRGTYGGNTTCVEIQTSENKTIVVDAGTGLRGLGNALMSRGKMTGSDDMAFFFTHSHWDHIQGLMFFVPIFIPGNKLNFYSCFPDIEARLRYQMITTHFPLTFDELSAQKSFTHFEETGSVDVYGLNVSAKSVRHPGGCYSYKFKQPNGKTFVFCSDAEFNLETLEDIGPYIDYFFGADVLVFDTQYTFEESLQKIDWGHSSAAIATDIAIKSEVKKLVLYHHDPSYDDQKMDNVLLQAIKYKSMMAPNHPLQIMAAYEGLEIEL</sequence>
<dbReference type="InterPro" id="IPR001279">
    <property type="entry name" value="Metallo-B-lactamas"/>
</dbReference>
<dbReference type="KEGG" id="tpx:Turpa_1856"/>
<dbReference type="Proteomes" id="UP000006048">
    <property type="component" value="Chromosome"/>
</dbReference>
<dbReference type="GO" id="GO:0016787">
    <property type="term" value="F:hydrolase activity"/>
    <property type="evidence" value="ECO:0007669"/>
    <property type="project" value="UniProtKB-KW"/>
</dbReference>
<feature type="domain" description="Metallo-beta-lactamase" evidence="1">
    <location>
        <begin position="66"/>
        <end position="258"/>
    </location>
</feature>
<dbReference type="PANTHER" id="PTHR42663">
    <property type="entry name" value="HYDROLASE C777.06C-RELATED-RELATED"/>
    <property type="match status" value="1"/>
</dbReference>